<dbReference type="InterPro" id="IPR035906">
    <property type="entry name" value="MetI-like_sf"/>
</dbReference>
<accession>A0A1H8KUH7</accession>
<feature type="transmembrane region" description="Helical" evidence="9">
    <location>
        <begin position="73"/>
        <end position="92"/>
    </location>
</feature>
<protein>
    <submittedName>
        <fullName evidence="11">Carbohydrate ABC transporter permease</fullName>
    </submittedName>
    <submittedName>
        <fullName evidence="12">Multiple sugar transport system permease protein</fullName>
    </submittedName>
</protein>
<reference evidence="11 14" key="2">
    <citation type="submission" date="2021-06" db="EMBL/GenBank/DDBJ databases">
        <title>Whole genome sequence of Paenibacillus sophorae DSM23020 for comparative genomics.</title>
        <authorList>
            <person name="Kim M.-J."/>
            <person name="Lee G."/>
            <person name="Shin J.-H."/>
        </authorList>
    </citation>
    <scope>NUCLEOTIDE SEQUENCE [LARGE SCALE GENOMIC DNA]</scope>
    <source>
        <strain evidence="11 14">DSM 23020</strain>
    </source>
</reference>
<dbReference type="PANTHER" id="PTHR32243:SF50">
    <property type="entry name" value="MALTOSE_MALTODEXTRIN TRANSPORT SYSTEM PERMEASE PROTEIN MALG"/>
    <property type="match status" value="1"/>
</dbReference>
<evidence type="ECO:0000313" key="12">
    <source>
        <dbReference type="EMBL" id="SEN96471.1"/>
    </source>
</evidence>
<feature type="transmembrane region" description="Helical" evidence="9">
    <location>
        <begin position="7"/>
        <end position="25"/>
    </location>
</feature>
<dbReference type="InterPro" id="IPR050901">
    <property type="entry name" value="BP-dep_ABC_trans_perm"/>
</dbReference>
<evidence type="ECO:0000313" key="11">
    <source>
        <dbReference type="EMBL" id="QWU17570.1"/>
    </source>
</evidence>
<dbReference type="InterPro" id="IPR000515">
    <property type="entry name" value="MetI-like"/>
</dbReference>
<dbReference type="OrthoDB" id="9810086at2"/>
<dbReference type="Proteomes" id="UP000683429">
    <property type="component" value="Chromosome"/>
</dbReference>
<evidence type="ECO:0000256" key="5">
    <source>
        <dbReference type="ARBA" id="ARBA00022597"/>
    </source>
</evidence>
<proteinExistence type="inferred from homology"/>
<comment type="subcellular location">
    <subcellularLocation>
        <location evidence="1 9">Cell membrane</location>
        <topology evidence="1 9">Multi-pass membrane protein</topology>
    </subcellularLocation>
</comment>
<dbReference type="Pfam" id="PF00528">
    <property type="entry name" value="BPD_transp_1"/>
    <property type="match status" value="1"/>
</dbReference>
<keyword evidence="14" id="KW-1185">Reference proteome</keyword>
<evidence type="ECO:0000259" key="10">
    <source>
        <dbReference type="PROSITE" id="PS50928"/>
    </source>
</evidence>
<evidence type="ECO:0000256" key="9">
    <source>
        <dbReference type="RuleBase" id="RU363032"/>
    </source>
</evidence>
<feature type="domain" description="ABC transmembrane type-1" evidence="10">
    <location>
        <begin position="69"/>
        <end position="258"/>
    </location>
</feature>
<evidence type="ECO:0000256" key="6">
    <source>
        <dbReference type="ARBA" id="ARBA00022692"/>
    </source>
</evidence>
<evidence type="ECO:0000256" key="1">
    <source>
        <dbReference type="ARBA" id="ARBA00004651"/>
    </source>
</evidence>
<comment type="similarity">
    <text evidence="2">Belongs to the binding-protein-dependent transport system permease family. MalFG subfamily.</text>
</comment>
<evidence type="ECO:0000256" key="7">
    <source>
        <dbReference type="ARBA" id="ARBA00022989"/>
    </source>
</evidence>
<dbReference type="GO" id="GO:0055085">
    <property type="term" value="P:transmembrane transport"/>
    <property type="evidence" value="ECO:0007669"/>
    <property type="project" value="InterPro"/>
</dbReference>
<evidence type="ECO:0000256" key="2">
    <source>
        <dbReference type="ARBA" id="ARBA00009047"/>
    </source>
</evidence>
<dbReference type="GO" id="GO:0005886">
    <property type="term" value="C:plasma membrane"/>
    <property type="evidence" value="ECO:0007669"/>
    <property type="project" value="UniProtKB-SubCell"/>
</dbReference>
<feature type="transmembrane region" description="Helical" evidence="9">
    <location>
        <begin position="138"/>
        <end position="159"/>
    </location>
</feature>
<dbReference type="AlphaFoldDB" id="A0A1H8KUH7"/>
<feature type="transmembrane region" description="Helical" evidence="9">
    <location>
        <begin position="242"/>
        <end position="263"/>
    </location>
</feature>
<name>A0A1H8KUH7_9BACL</name>
<keyword evidence="7 9" id="KW-1133">Transmembrane helix</keyword>
<evidence type="ECO:0000313" key="13">
    <source>
        <dbReference type="Proteomes" id="UP000198809"/>
    </source>
</evidence>
<evidence type="ECO:0000313" key="14">
    <source>
        <dbReference type="Proteomes" id="UP000683429"/>
    </source>
</evidence>
<dbReference type="PROSITE" id="PS50928">
    <property type="entry name" value="ABC_TM1"/>
    <property type="match status" value="1"/>
</dbReference>
<dbReference type="PANTHER" id="PTHR32243">
    <property type="entry name" value="MALTOSE TRANSPORT SYSTEM PERMEASE-RELATED"/>
    <property type="match status" value="1"/>
</dbReference>
<dbReference type="Gene3D" id="1.10.3720.10">
    <property type="entry name" value="MetI-like"/>
    <property type="match status" value="1"/>
</dbReference>
<sequence>MKARKPWLTTIAVSVIAVFLLLPLLNTLMTSLKTTGDINSFPPKFTFAPTLEHYRNVMFAAGYDFTSYFKNSILLSVFTSLFVIVIALPSAYSVIRLGFSSGRLLTLSMALRLFPPIVFAIPYYLMFQYLGLLDTVTGLILINIFLNIPLGLILMVGFLQELPYEIEESAKIDGCNVYQILWKIILPLMAPGIASVAILAFIFSWNDYLFAVIISLNKATPVTLGSTMFITSWGIKWGDISAATVLSILPPLLFTFFAQRYLVSGLSMGAVKG</sequence>
<dbReference type="EMBL" id="CP076607">
    <property type="protein sequence ID" value="QWU17570.1"/>
    <property type="molecule type" value="Genomic_DNA"/>
</dbReference>
<dbReference type="RefSeq" id="WP_051499842.1">
    <property type="nucleotide sequence ID" value="NZ_CP076607.1"/>
</dbReference>
<feature type="transmembrane region" description="Helical" evidence="9">
    <location>
        <begin position="180"/>
        <end position="202"/>
    </location>
</feature>
<dbReference type="EMBL" id="FODH01000004">
    <property type="protein sequence ID" value="SEN96471.1"/>
    <property type="molecule type" value="Genomic_DNA"/>
</dbReference>
<evidence type="ECO:0000256" key="3">
    <source>
        <dbReference type="ARBA" id="ARBA00022448"/>
    </source>
</evidence>
<feature type="transmembrane region" description="Helical" evidence="9">
    <location>
        <begin position="208"/>
        <end position="230"/>
    </location>
</feature>
<dbReference type="STRING" id="1333845.SAMN04487895_1045"/>
<feature type="transmembrane region" description="Helical" evidence="9">
    <location>
        <begin position="104"/>
        <end position="126"/>
    </location>
</feature>
<evidence type="ECO:0000256" key="4">
    <source>
        <dbReference type="ARBA" id="ARBA00022475"/>
    </source>
</evidence>
<gene>
    <name evidence="11" type="ORF">KP014_10755</name>
    <name evidence="12" type="ORF">SAMN04487895_1045</name>
</gene>
<evidence type="ECO:0000256" key="8">
    <source>
        <dbReference type="ARBA" id="ARBA00023136"/>
    </source>
</evidence>
<keyword evidence="4" id="KW-1003">Cell membrane</keyword>
<keyword evidence="6 9" id="KW-0812">Transmembrane</keyword>
<dbReference type="Proteomes" id="UP000198809">
    <property type="component" value="Unassembled WGS sequence"/>
</dbReference>
<dbReference type="CDD" id="cd06261">
    <property type="entry name" value="TM_PBP2"/>
    <property type="match status" value="1"/>
</dbReference>
<reference evidence="12 13" key="1">
    <citation type="submission" date="2016-10" db="EMBL/GenBank/DDBJ databases">
        <authorList>
            <person name="de Groot N.N."/>
        </authorList>
    </citation>
    <scope>NUCLEOTIDE SEQUENCE [LARGE SCALE GENOMIC DNA]</scope>
    <source>
        <strain evidence="12 13">CGMCC 1.10238</strain>
    </source>
</reference>
<organism evidence="12 13">
    <name type="scientific">Paenibacillus sophorae</name>
    <dbReference type="NCBI Taxonomy" id="1333845"/>
    <lineage>
        <taxon>Bacteria</taxon>
        <taxon>Bacillati</taxon>
        <taxon>Bacillota</taxon>
        <taxon>Bacilli</taxon>
        <taxon>Bacillales</taxon>
        <taxon>Paenibacillaceae</taxon>
        <taxon>Paenibacillus</taxon>
    </lineage>
</organism>
<keyword evidence="5 12" id="KW-0762">Sugar transport</keyword>
<keyword evidence="8 9" id="KW-0472">Membrane</keyword>
<keyword evidence="3 9" id="KW-0813">Transport</keyword>
<dbReference type="SUPFAM" id="SSF161098">
    <property type="entry name" value="MetI-like"/>
    <property type="match status" value="1"/>
</dbReference>